<evidence type="ECO:0000256" key="1">
    <source>
        <dbReference type="ARBA" id="ARBA00004790"/>
    </source>
</evidence>
<comment type="pathway">
    <text evidence="1">Cofactor biosynthesis; NAD(+) biosynthesis.</text>
</comment>
<gene>
    <name evidence="9" type="ORF">METZ01_LOCUS192778</name>
</gene>
<accession>A0A382DPL1</accession>
<dbReference type="GO" id="GO:0070566">
    <property type="term" value="F:adenylyltransferase activity"/>
    <property type="evidence" value="ECO:0007669"/>
    <property type="project" value="UniProtKB-ARBA"/>
</dbReference>
<dbReference type="EMBL" id="UINC01040277">
    <property type="protein sequence ID" value="SVB39924.1"/>
    <property type="molecule type" value="Genomic_DNA"/>
</dbReference>
<dbReference type="PANTHER" id="PTHR39321:SF3">
    <property type="entry name" value="PHOSPHOPANTETHEINE ADENYLYLTRANSFERASE"/>
    <property type="match status" value="1"/>
</dbReference>
<evidence type="ECO:0000259" key="8">
    <source>
        <dbReference type="Pfam" id="PF01467"/>
    </source>
</evidence>
<proteinExistence type="predicted"/>
<keyword evidence="5" id="KW-0547">Nucleotide-binding</keyword>
<keyword evidence="3" id="KW-0808">Transferase</keyword>
<evidence type="ECO:0000256" key="5">
    <source>
        <dbReference type="ARBA" id="ARBA00022741"/>
    </source>
</evidence>
<organism evidence="9">
    <name type="scientific">marine metagenome</name>
    <dbReference type="NCBI Taxonomy" id="408172"/>
    <lineage>
        <taxon>unclassified sequences</taxon>
        <taxon>metagenomes</taxon>
        <taxon>ecological metagenomes</taxon>
    </lineage>
</organism>
<evidence type="ECO:0000256" key="4">
    <source>
        <dbReference type="ARBA" id="ARBA00022695"/>
    </source>
</evidence>
<evidence type="ECO:0000313" key="9">
    <source>
        <dbReference type="EMBL" id="SVB39924.1"/>
    </source>
</evidence>
<dbReference type="InterPro" id="IPR004821">
    <property type="entry name" value="Cyt_trans-like"/>
</dbReference>
<keyword evidence="7" id="KW-0520">NAD</keyword>
<evidence type="ECO:0000256" key="2">
    <source>
        <dbReference type="ARBA" id="ARBA00022642"/>
    </source>
</evidence>
<name>A0A382DPL1_9ZZZZ</name>
<evidence type="ECO:0000256" key="7">
    <source>
        <dbReference type="ARBA" id="ARBA00023027"/>
    </source>
</evidence>
<evidence type="ECO:0000256" key="6">
    <source>
        <dbReference type="ARBA" id="ARBA00022840"/>
    </source>
</evidence>
<sequence length="156" mass="18779">HIGHIKISREAKKKFKLDYIIWAITKKNPFKNKSASNLRSRIKYAKKIIKKEKFIQIKFYENKIKSNRTINLINYFKKINKKLDIYFIIGADNLINFHKWHKWKAISQKCNILVFDRQGYRAKSLKSITFKQLNQKSLKFIKFKKVNISSSQLRKI</sequence>
<dbReference type="Pfam" id="PF01467">
    <property type="entry name" value="CTP_transf_like"/>
    <property type="match status" value="1"/>
</dbReference>
<reference evidence="9" key="1">
    <citation type="submission" date="2018-05" db="EMBL/GenBank/DDBJ databases">
        <authorList>
            <person name="Lanie J.A."/>
            <person name="Ng W.-L."/>
            <person name="Kazmierczak K.M."/>
            <person name="Andrzejewski T.M."/>
            <person name="Davidsen T.M."/>
            <person name="Wayne K.J."/>
            <person name="Tettelin H."/>
            <person name="Glass J.I."/>
            <person name="Rusch D."/>
            <person name="Podicherti R."/>
            <person name="Tsui H.-C.T."/>
            <person name="Winkler M.E."/>
        </authorList>
    </citation>
    <scope>NUCLEOTIDE SEQUENCE</scope>
</reference>
<dbReference type="InterPro" id="IPR005248">
    <property type="entry name" value="NadD/NMNAT"/>
</dbReference>
<keyword evidence="2" id="KW-0662">Pyridine nucleotide biosynthesis</keyword>
<feature type="domain" description="Cytidyltransferase-like" evidence="8">
    <location>
        <begin position="1"/>
        <end position="155"/>
    </location>
</feature>
<keyword evidence="6" id="KW-0067">ATP-binding</keyword>
<dbReference type="GO" id="GO:0009435">
    <property type="term" value="P:NAD+ biosynthetic process"/>
    <property type="evidence" value="ECO:0007669"/>
    <property type="project" value="InterPro"/>
</dbReference>
<evidence type="ECO:0000256" key="3">
    <source>
        <dbReference type="ARBA" id="ARBA00022679"/>
    </source>
</evidence>
<dbReference type="Gene3D" id="3.40.50.620">
    <property type="entry name" value="HUPs"/>
    <property type="match status" value="1"/>
</dbReference>
<dbReference type="AlphaFoldDB" id="A0A382DPL1"/>
<feature type="non-terminal residue" evidence="9">
    <location>
        <position position="1"/>
    </location>
</feature>
<dbReference type="GO" id="GO:0005524">
    <property type="term" value="F:ATP binding"/>
    <property type="evidence" value="ECO:0007669"/>
    <property type="project" value="UniProtKB-KW"/>
</dbReference>
<dbReference type="InterPro" id="IPR014729">
    <property type="entry name" value="Rossmann-like_a/b/a_fold"/>
</dbReference>
<dbReference type="SUPFAM" id="SSF52374">
    <property type="entry name" value="Nucleotidylyl transferase"/>
    <property type="match status" value="1"/>
</dbReference>
<keyword evidence="4" id="KW-0548">Nucleotidyltransferase</keyword>
<dbReference type="PANTHER" id="PTHR39321">
    <property type="entry name" value="NICOTINATE-NUCLEOTIDE ADENYLYLTRANSFERASE-RELATED"/>
    <property type="match status" value="1"/>
</dbReference>
<protein>
    <recommendedName>
        <fullName evidence="8">Cytidyltransferase-like domain-containing protein</fullName>
    </recommendedName>
</protein>